<dbReference type="OrthoDB" id="9773007at2"/>
<keyword evidence="5 10" id="KW-0145">Chemotaxis</keyword>
<protein>
    <recommendedName>
        <fullName evidence="3 10">Protein phosphatase CheZ</fullName>
        <ecNumber evidence="10">3.1.3.-</ecNumber>
    </recommendedName>
    <alternativeName>
        <fullName evidence="9 10">Chemotaxis protein CheZ</fullName>
    </alternativeName>
</protein>
<dbReference type="Gene3D" id="1.10.287.500">
    <property type="entry name" value="Helix hairpin bin"/>
    <property type="match status" value="1"/>
</dbReference>
<evidence type="ECO:0000313" key="14">
    <source>
        <dbReference type="Proteomes" id="UP000250086"/>
    </source>
</evidence>
<dbReference type="Proteomes" id="UP000250086">
    <property type="component" value="Unassembled WGS sequence"/>
</dbReference>
<dbReference type="InterPro" id="IPR050992">
    <property type="entry name" value="CheZ_family_phosphatases"/>
</dbReference>
<comment type="subcellular location">
    <subcellularLocation>
        <location evidence="1 10">Cytoplasm</location>
    </subcellularLocation>
</comment>
<comment type="function">
    <text evidence="10">Plays an important role in bacterial chemotaxis signal transduction pathway by accelerating the dephosphorylation of phosphorylated CheY (CheY-P).</text>
</comment>
<dbReference type="PANTHER" id="PTHR43693">
    <property type="entry name" value="PROTEIN PHOSPHATASE CHEZ"/>
    <property type="match status" value="1"/>
</dbReference>
<dbReference type="GO" id="GO:0097588">
    <property type="term" value="P:archaeal or bacterial-type flagellum-dependent cell motility"/>
    <property type="evidence" value="ECO:0007669"/>
    <property type="project" value="UniProtKB-KW"/>
</dbReference>
<organism evidence="13 14">
    <name type="scientific">Anaerobiospirillum thomasii</name>
    <dbReference type="NCBI Taxonomy" id="179995"/>
    <lineage>
        <taxon>Bacteria</taxon>
        <taxon>Pseudomonadati</taxon>
        <taxon>Pseudomonadota</taxon>
        <taxon>Gammaproteobacteria</taxon>
        <taxon>Aeromonadales</taxon>
        <taxon>Succinivibrionaceae</taxon>
        <taxon>Anaerobiospirillum</taxon>
    </lineage>
</organism>
<evidence type="ECO:0000256" key="6">
    <source>
        <dbReference type="ARBA" id="ARBA00022779"/>
    </source>
</evidence>
<evidence type="ECO:0000256" key="3">
    <source>
        <dbReference type="ARBA" id="ARBA00018484"/>
    </source>
</evidence>
<name>A0A2X0V7N5_9GAMM</name>
<keyword evidence="14" id="KW-1185">Reference proteome</keyword>
<evidence type="ECO:0000256" key="12">
    <source>
        <dbReference type="SAM" id="MobiDB-lite"/>
    </source>
</evidence>
<keyword evidence="7 10" id="KW-0378">Hydrolase</keyword>
<evidence type="ECO:0000256" key="5">
    <source>
        <dbReference type="ARBA" id="ARBA00022500"/>
    </source>
</evidence>
<dbReference type="EC" id="3.1.3.-" evidence="10"/>
<evidence type="ECO:0000313" key="13">
    <source>
        <dbReference type="EMBL" id="SPT69863.1"/>
    </source>
</evidence>
<dbReference type="EMBL" id="UAPV01000001">
    <property type="protein sequence ID" value="SPT69863.1"/>
    <property type="molecule type" value="Genomic_DNA"/>
</dbReference>
<evidence type="ECO:0000256" key="11">
    <source>
        <dbReference type="PIRSR" id="PIRSR002884-1"/>
    </source>
</evidence>
<dbReference type="GO" id="GO:0005737">
    <property type="term" value="C:cytoplasm"/>
    <property type="evidence" value="ECO:0007669"/>
    <property type="project" value="UniProtKB-SubCell"/>
</dbReference>
<feature type="site" description="Enhances dephosphorylation of CheY-P" evidence="11">
    <location>
        <position position="184"/>
    </location>
</feature>
<dbReference type="PANTHER" id="PTHR43693:SF1">
    <property type="entry name" value="PROTEIN PHOSPHATASE CHEZ"/>
    <property type="match status" value="1"/>
</dbReference>
<dbReference type="InterPro" id="IPR007439">
    <property type="entry name" value="Chemotax_Pase_CheZ"/>
</dbReference>
<sequence>MSDNEWQIGSPLISLDEARDLVMLLEAGMQDEAEDQFVALAKRIDKSGRVEEVFNEVGSLTRGLHNAIRNFVEDPRINVIAGVEFPDASERLLYIIEMTDKAATRTLDAIDLCTPLANKLSQAIEKLMPVWTRLMHGHIDRFEFVKLCHEVDELLSETKEDASLLTKQLTEILMAQDYQDLTGQMLQKVIGLVGEVEDKLVYFLKAVGKNPATKEETKQTIDAQGPALHSDKKTEAVASSQDEVDDLLASLGF</sequence>
<gene>
    <name evidence="13" type="primary">cheZ</name>
    <name evidence="13" type="ORF">NCTC13093_01254</name>
</gene>
<evidence type="ECO:0000256" key="2">
    <source>
        <dbReference type="ARBA" id="ARBA00005908"/>
    </source>
</evidence>
<dbReference type="GO" id="GO:0006935">
    <property type="term" value="P:chemotaxis"/>
    <property type="evidence" value="ECO:0007669"/>
    <property type="project" value="UniProtKB-KW"/>
</dbReference>
<keyword evidence="6 10" id="KW-0283">Flagellar rotation</keyword>
<dbReference type="PIRSF" id="PIRSF002884">
    <property type="entry name" value="CheZ"/>
    <property type="match status" value="1"/>
</dbReference>
<comment type="similarity">
    <text evidence="2 10">Belongs to the CheZ family.</text>
</comment>
<feature type="region of interest" description="Disordered" evidence="12">
    <location>
        <begin position="214"/>
        <end position="241"/>
    </location>
</feature>
<dbReference type="GO" id="GO:0050920">
    <property type="term" value="P:regulation of chemotaxis"/>
    <property type="evidence" value="ECO:0007669"/>
    <property type="project" value="InterPro"/>
</dbReference>
<reference evidence="13 14" key="1">
    <citation type="submission" date="2018-06" db="EMBL/GenBank/DDBJ databases">
        <authorList>
            <consortium name="Pathogen Informatics"/>
            <person name="Doyle S."/>
        </authorList>
    </citation>
    <scope>NUCLEOTIDE SEQUENCE [LARGE SCALE GENOMIC DNA]</scope>
    <source>
        <strain evidence="13 14">NCTC13093</strain>
    </source>
</reference>
<accession>A0A2X0V7N5</accession>
<comment type="subunit">
    <text evidence="10">Homodimer.</text>
</comment>
<dbReference type="GO" id="GO:0004721">
    <property type="term" value="F:phosphoprotein phosphatase activity"/>
    <property type="evidence" value="ECO:0007669"/>
    <property type="project" value="UniProtKB-KW"/>
</dbReference>
<evidence type="ECO:0000256" key="4">
    <source>
        <dbReference type="ARBA" id="ARBA00022490"/>
    </source>
</evidence>
<dbReference type="AlphaFoldDB" id="A0A2X0V7N5"/>
<evidence type="ECO:0000256" key="1">
    <source>
        <dbReference type="ARBA" id="ARBA00004496"/>
    </source>
</evidence>
<dbReference type="SUPFAM" id="SSF75708">
    <property type="entry name" value="Chemotaxis phosphatase CheZ"/>
    <property type="match status" value="1"/>
</dbReference>
<evidence type="ECO:0000256" key="7">
    <source>
        <dbReference type="ARBA" id="ARBA00022801"/>
    </source>
</evidence>
<keyword evidence="4 10" id="KW-0963">Cytoplasm</keyword>
<dbReference type="GO" id="GO:0009288">
    <property type="term" value="C:bacterial-type flagellum"/>
    <property type="evidence" value="ECO:0007669"/>
    <property type="project" value="InterPro"/>
</dbReference>
<evidence type="ECO:0000256" key="9">
    <source>
        <dbReference type="ARBA" id="ARBA00029599"/>
    </source>
</evidence>
<dbReference type="RefSeq" id="WP_113743997.1">
    <property type="nucleotide sequence ID" value="NZ_UAPU01000007.1"/>
</dbReference>
<evidence type="ECO:0000256" key="10">
    <source>
        <dbReference type="PIRNR" id="PIRNR002884"/>
    </source>
</evidence>
<dbReference type="Pfam" id="PF04344">
    <property type="entry name" value="CheZ"/>
    <property type="match status" value="1"/>
</dbReference>
<keyword evidence="8 10" id="KW-0904">Protein phosphatase</keyword>
<proteinExistence type="inferred from homology"/>
<evidence type="ECO:0000256" key="8">
    <source>
        <dbReference type="ARBA" id="ARBA00022912"/>
    </source>
</evidence>